<dbReference type="AlphaFoldDB" id="A0A8C4XB61"/>
<feature type="transmembrane region" description="Helical" evidence="6">
    <location>
        <begin position="86"/>
        <end position="102"/>
    </location>
</feature>
<evidence type="ECO:0000256" key="6">
    <source>
        <dbReference type="SAM" id="Phobius"/>
    </source>
</evidence>
<sequence length="140" mass="15608">MAIIFTSVRVLLGLFFMLTGVVKLTDQISAEVYSEMRSQFVNFSEVFPLKIFGITPDPLQYLQVIGWIETVAGILLAFGPQLLQEISNLVLSIIMILTLFTLFKLQEPMSRCAPATVCLGLLLMLSLRGRCGTRCKTKSE</sequence>
<dbReference type="Pfam" id="PF07681">
    <property type="entry name" value="DoxX"/>
    <property type="match status" value="1"/>
</dbReference>
<keyword evidence="4 6" id="KW-1133">Transmembrane helix</keyword>
<dbReference type="PANTHER" id="PTHR13163">
    <property type="entry name" value="SPINAL CORD EXPRESSION PROTEIN 4"/>
    <property type="match status" value="1"/>
</dbReference>
<accession>A0A8C4XB61</accession>
<keyword evidence="7" id="KW-0732">Signal</keyword>
<dbReference type="Ensembl" id="ENSECRT00000018418.1">
    <property type="protein sequence ID" value="ENSECRP00000018054.1"/>
    <property type="gene ID" value="ENSECRG00000012075.1"/>
</dbReference>
<gene>
    <name evidence="8" type="primary">TMEM35B</name>
</gene>
<reference evidence="8" key="2">
    <citation type="submission" date="2025-08" db="UniProtKB">
        <authorList>
            <consortium name="Ensembl"/>
        </authorList>
    </citation>
    <scope>IDENTIFICATION</scope>
</reference>
<dbReference type="InterPro" id="IPR040399">
    <property type="entry name" value="TMEM35A/B"/>
</dbReference>
<comment type="similarity">
    <text evidence="2">Belongs to the DoxX family.</text>
</comment>
<dbReference type="InterPro" id="IPR032808">
    <property type="entry name" value="DoxX"/>
</dbReference>
<evidence type="ECO:0000256" key="4">
    <source>
        <dbReference type="ARBA" id="ARBA00022989"/>
    </source>
</evidence>
<reference evidence="8" key="3">
    <citation type="submission" date="2025-09" db="UniProtKB">
        <authorList>
            <consortium name="Ensembl"/>
        </authorList>
    </citation>
    <scope>IDENTIFICATION</scope>
</reference>
<evidence type="ECO:0000313" key="8">
    <source>
        <dbReference type="Ensembl" id="ENSECRP00000018054.1"/>
    </source>
</evidence>
<name>A0A8C4XB61_ERPCA</name>
<dbReference type="Proteomes" id="UP000694620">
    <property type="component" value="Chromosome 14"/>
</dbReference>
<organism evidence="8 9">
    <name type="scientific">Erpetoichthys calabaricus</name>
    <name type="common">Rope fish</name>
    <name type="synonym">Calamoichthys calabaricus</name>
    <dbReference type="NCBI Taxonomy" id="27687"/>
    <lineage>
        <taxon>Eukaryota</taxon>
        <taxon>Metazoa</taxon>
        <taxon>Chordata</taxon>
        <taxon>Craniata</taxon>
        <taxon>Vertebrata</taxon>
        <taxon>Euteleostomi</taxon>
        <taxon>Actinopterygii</taxon>
        <taxon>Polypteriformes</taxon>
        <taxon>Polypteridae</taxon>
        <taxon>Erpetoichthys</taxon>
    </lineage>
</organism>
<evidence type="ECO:0000256" key="5">
    <source>
        <dbReference type="ARBA" id="ARBA00023136"/>
    </source>
</evidence>
<feature type="transmembrane region" description="Helical" evidence="6">
    <location>
        <begin position="59"/>
        <end position="79"/>
    </location>
</feature>
<keyword evidence="5 6" id="KW-0472">Membrane</keyword>
<proteinExistence type="inferred from homology"/>
<dbReference type="OrthoDB" id="432685at2759"/>
<feature type="transmembrane region" description="Helical" evidence="6">
    <location>
        <begin position="108"/>
        <end position="127"/>
    </location>
</feature>
<evidence type="ECO:0000256" key="3">
    <source>
        <dbReference type="ARBA" id="ARBA00022692"/>
    </source>
</evidence>
<evidence type="ECO:0000256" key="1">
    <source>
        <dbReference type="ARBA" id="ARBA00004141"/>
    </source>
</evidence>
<dbReference type="GO" id="GO:0016020">
    <property type="term" value="C:membrane"/>
    <property type="evidence" value="ECO:0007669"/>
    <property type="project" value="UniProtKB-SubCell"/>
</dbReference>
<feature type="chain" id="PRO_5034245581" evidence="7">
    <location>
        <begin position="25"/>
        <end position="140"/>
    </location>
</feature>
<reference evidence="8" key="1">
    <citation type="submission" date="2021-06" db="EMBL/GenBank/DDBJ databases">
        <authorList>
            <consortium name="Wellcome Sanger Institute Data Sharing"/>
        </authorList>
    </citation>
    <scope>NUCLEOTIDE SEQUENCE [LARGE SCALE GENOMIC DNA]</scope>
</reference>
<protein>
    <submittedName>
        <fullName evidence="8">Transmembrane protein 35B</fullName>
    </submittedName>
</protein>
<dbReference type="PANTHER" id="PTHR13163:SF2">
    <property type="entry name" value="TRANSMEMBRANE PROTEIN 35B"/>
    <property type="match status" value="1"/>
</dbReference>
<evidence type="ECO:0000256" key="2">
    <source>
        <dbReference type="ARBA" id="ARBA00006679"/>
    </source>
</evidence>
<comment type="subcellular location">
    <subcellularLocation>
        <location evidence="1">Membrane</location>
        <topology evidence="1">Multi-pass membrane protein</topology>
    </subcellularLocation>
</comment>
<keyword evidence="3 6" id="KW-0812">Transmembrane</keyword>
<keyword evidence="9" id="KW-1185">Reference proteome</keyword>
<evidence type="ECO:0000313" key="9">
    <source>
        <dbReference type="Proteomes" id="UP000694620"/>
    </source>
</evidence>
<evidence type="ECO:0000256" key="7">
    <source>
        <dbReference type="SAM" id="SignalP"/>
    </source>
</evidence>
<feature type="signal peptide" evidence="7">
    <location>
        <begin position="1"/>
        <end position="24"/>
    </location>
</feature>
<dbReference type="GeneTree" id="ENSGT00940000154325"/>